<evidence type="ECO:0000256" key="3">
    <source>
        <dbReference type="ARBA" id="ARBA00035306"/>
    </source>
</evidence>
<evidence type="ECO:0000313" key="8">
    <source>
        <dbReference type="Proteomes" id="UP000310200"/>
    </source>
</evidence>
<evidence type="ECO:0000256" key="2">
    <source>
        <dbReference type="ARBA" id="ARBA00035119"/>
    </source>
</evidence>
<evidence type="ECO:0000313" key="7">
    <source>
        <dbReference type="EMBL" id="TGZ45886.1"/>
    </source>
</evidence>
<keyword evidence="8" id="KW-1185">Reference proteome</keyword>
<sequence length="192" mass="22533">MERFMAVSSSTIQCSTEEIVAKRTRDVIIDENGVKNLAKEVVDFMLSNQDSTILSTTFIRQLPGLYPSFFDIRSGDWLFLLHTLNFSLYIPKSTRQWTVNNYTGFWALCSAIKRAIDNNELVWHPNYYMNISQSEMEYIFRGDDPEITLPHLKERRIVLNYVGKTLKKKYKGMYNCKNIVKKNFFHIFCSIL</sequence>
<dbReference type="Proteomes" id="UP000310200">
    <property type="component" value="Unassembled WGS sequence"/>
</dbReference>
<dbReference type="InterPro" id="IPR019438">
    <property type="entry name" value="Q_salvage"/>
</dbReference>
<comment type="function">
    <text evidence="6">Catalyzes the hydrolysis of queuosine 5'-phosphate, releasing the nucleobase queuine (q). Is required for salvage of queuine from exogenous queuosine (Q) that is imported and then converted to queuosine 5'-phosphate intracellularly.</text>
</comment>
<evidence type="ECO:0000256" key="1">
    <source>
        <dbReference type="ARBA" id="ARBA00022801"/>
    </source>
</evidence>
<dbReference type="EMBL" id="QBLH01003027">
    <property type="protein sequence ID" value="TGZ45886.1"/>
    <property type="molecule type" value="Genomic_DNA"/>
</dbReference>
<evidence type="ECO:0000256" key="5">
    <source>
        <dbReference type="ARBA" id="ARBA00048204"/>
    </source>
</evidence>
<comment type="similarity">
    <text evidence="2 6">Belongs to the QNG1 protein family.</text>
</comment>
<gene>
    <name evidence="7" type="ORF">DBV15_02684</name>
</gene>
<comment type="catalytic activity">
    <reaction evidence="5 6">
        <text>queuosine 5'-phosphate + H2O = queuine + D-ribose 5-phosphate</text>
        <dbReference type="Rhea" id="RHEA:75387"/>
        <dbReference type="ChEBI" id="CHEBI:15377"/>
        <dbReference type="ChEBI" id="CHEBI:17433"/>
        <dbReference type="ChEBI" id="CHEBI:78346"/>
        <dbReference type="ChEBI" id="CHEBI:194371"/>
    </reaction>
    <physiologicalReaction direction="left-to-right" evidence="5 6">
        <dbReference type="Rhea" id="RHEA:75388"/>
    </physiologicalReaction>
</comment>
<dbReference type="Pfam" id="PF10343">
    <property type="entry name" value="Q_salvage"/>
    <property type="match status" value="1"/>
</dbReference>
<name>A0A4S2KAR3_9HYME</name>
<accession>A0A4S2KAR3</accession>
<dbReference type="AlphaFoldDB" id="A0A4S2KAR3"/>
<proteinExistence type="inferred from homology"/>
<evidence type="ECO:0000256" key="4">
    <source>
        <dbReference type="ARBA" id="ARBA00035393"/>
    </source>
</evidence>
<reference evidence="7 8" key="1">
    <citation type="journal article" date="2019" name="Philos. Trans. R. Soc. Lond., B, Biol. Sci.">
        <title>Ant behaviour and brain gene expression of defending hosts depend on the ecological success of the intruding social parasite.</title>
        <authorList>
            <person name="Kaur R."/>
            <person name="Stoldt M."/>
            <person name="Jongepier E."/>
            <person name="Feldmeyer B."/>
            <person name="Menzel F."/>
            <person name="Bornberg-Bauer E."/>
            <person name="Foitzik S."/>
        </authorList>
    </citation>
    <scope>NUCLEOTIDE SEQUENCE [LARGE SCALE GENOMIC DNA]</scope>
    <source>
        <tissue evidence="7">Whole body</tissue>
    </source>
</reference>
<dbReference type="PANTHER" id="PTHR21314">
    <property type="entry name" value="QUEUOSINE 5'-PHOSPHATE N-GLYCOSYLASE_HYDROLASE-RELATED"/>
    <property type="match status" value="1"/>
</dbReference>
<keyword evidence="1 6" id="KW-0378">Hydrolase</keyword>
<evidence type="ECO:0000256" key="6">
    <source>
        <dbReference type="RuleBase" id="RU365002"/>
    </source>
</evidence>
<dbReference type="GO" id="GO:0016787">
    <property type="term" value="F:hydrolase activity"/>
    <property type="evidence" value="ECO:0007669"/>
    <property type="project" value="UniProtKB-KW"/>
</dbReference>
<dbReference type="PANTHER" id="PTHR21314:SF0">
    <property type="entry name" value="QUEUOSINE 5'-PHOSPHATE N-GLYCOSYLASE_HYDROLASE"/>
    <property type="match status" value="1"/>
</dbReference>
<dbReference type="GO" id="GO:0006400">
    <property type="term" value="P:tRNA modification"/>
    <property type="evidence" value="ECO:0007669"/>
    <property type="project" value="TreeGrafter"/>
</dbReference>
<dbReference type="EC" id="3.2.2.-" evidence="6"/>
<comment type="caution">
    <text evidence="7">The sequence shown here is derived from an EMBL/GenBank/DDBJ whole genome shotgun (WGS) entry which is preliminary data.</text>
</comment>
<protein>
    <recommendedName>
        <fullName evidence="3 6">Queuosine 5'-phosphate N-glycosylase/hydrolase</fullName>
        <ecNumber evidence="6">3.2.2.-</ecNumber>
    </recommendedName>
    <alternativeName>
        <fullName evidence="4 6">Queuosine-nucleotide N-glycosylase/hydrolase</fullName>
    </alternativeName>
</protein>
<organism evidence="7 8">
    <name type="scientific">Temnothorax longispinosus</name>
    <dbReference type="NCBI Taxonomy" id="300112"/>
    <lineage>
        <taxon>Eukaryota</taxon>
        <taxon>Metazoa</taxon>
        <taxon>Ecdysozoa</taxon>
        <taxon>Arthropoda</taxon>
        <taxon>Hexapoda</taxon>
        <taxon>Insecta</taxon>
        <taxon>Pterygota</taxon>
        <taxon>Neoptera</taxon>
        <taxon>Endopterygota</taxon>
        <taxon>Hymenoptera</taxon>
        <taxon>Apocrita</taxon>
        <taxon>Aculeata</taxon>
        <taxon>Formicoidea</taxon>
        <taxon>Formicidae</taxon>
        <taxon>Myrmicinae</taxon>
        <taxon>Temnothorax</taxon>
    </lineage>
</organism>